<organism evidence="1 2">
    <name type="scientific">Colletotrichum salicis</name>
    <dbReference type="NCBI Taxonomy" id="1209931"/>
    <lineage>
        <taxon>Eukaryota</taxon>
        <taxon>Fungi</taxon>
        <taxon>Dikarya</taxon>
        <taxon>Ascomycota</taxon>
        <taxon>Pezizomycotina</taxon>
        <taxon>Sordariomycetes</taxon>
        <taxon>Hypocreomycetidae</taxon>
        <taxon>Glomerellales</taxon>
        <taxon>Glomerellaceae</taxon>
        <taxon>Colletotrichum</taxon>
        <taxon>Colletotrichum acutatum species complex</taxon>
    </lineage>
</organism>
<dbReference type="AlphaFoldDB" id="A0A135S5Z1"/>
<gene>
    <name evidence="1" type="ORF">CSAL01_02858</name>
</gene>
<name>A0A135S5Z1_9PEZI</name>
<evidence type="ECO:0000313" key="2">
    <source>
        <dbReference type="Proteomes" id="UP000070121"/>
    </source>
</evidence>
<dbReference type="Proteomes" id="UP000070121">
    <property type="component" value="Unassembled WGS sequence"/>
</dbReference>
<reference evidence="1 2" key="1">
    <citation type="submission" date="2014-02" db="EMBL/GenBank/DDBJ databases">
        <title>The genome sequence of Colletotrichum salicis CBS 607.94.</title>
        <authorList>
            <person name="Baroncelli R."/>
            <person name="Thon M.R."/>
        </authorList>
    </citation>
    <scope>NUCLEOTIDE SEQUENCE [LARGE SCALE GENOMIC DNA]</scope>
    <source>
        <strain evidence="1 2">CBS 607.94</strain>
    </source>
</reference>
<keyword evidence="2" id="KW-1185">Reference proteome</keyword>
<proteinExistence type="predicted"/>
<accession>A0A135S5Z1</accession>
<sequence length="134" mass="15051">MVSSTYMPTTTSYCSYKDYFRSERAEIYMGSVTTFTLALERFITPGCSAHTRQWTVVFLSTKLAPWSRGARNGLKVWHVVDQRVDDGDSPSQRCQAIVREEGSSPVVQRVRVDTSHAPLSIPTACKGLLDQRSE</sequence>
<protein>
    <submittedName>
        <fullName evidence="1">Uncharacterized protein</fullName>
    </submittedName>
</protein>
<evidence type="ECO:0000313" key="1">
    <source>
        <dbReference type="EMBL" id="KXH31261.1"/>
    </source>
</evidence>
<comment type="caution">
    <text evidence="1">The sequence shown here is derived from an EMBL/GenBank/DDBJ whole genome shotgun (WGS) entry which is preliminary data.</text>
</comment>
<dbReference type="EMBL" id="JFFI01002514">
    <property type="protein sequence ID" value="KXH31261.1"/>
    <property type="molecule type" value="Genomic_DNA"/>
</dbReference>